<dbReference type="PIRSF" id="PIRSF005572">
    <property type="entry name" value="NifS"/>
    <property type="match status" value="1"/>
</dbReference>
<dbReference type="FunFam" id="3.40.640.10:FF:000084">
    <property type="entry name" value="IscS-like cysteine desulfurase"/>
    <property type="match status" value="1"/>
</dbReference>
<evidence type="ECO:0000256" key="8">
    <source>
        <dbReference type="ARBA" id="ARBA00023014"/>
    </source>
</evidence>
<reference evidence="12 13" key="1">
    <citation type="journal article" date="2022" name="ISME Commun">
        <title>Vulcanimicrobium alpinus gen. nov. sp. nov., the first cultivated representative of the candidate phylum 'Eremiobacterota', is a metabolically versatile aerobic anoxygenic phototroph.</title>
        <authorList>
            <person name="Yabe S."/>
            <person name="Muto K."/>
            <person name="Abe K."/>
            <person name="Yokota A."/>
            <person name="Staudigel H."/>
            <person name="Tebo B.M."/>
        </authorList>
    </citation>
    <scope>NUCLEOTIDE SEQUENCE [LARGE SCALE GENOMIC DNA]</scope>
    <source>
        <strain evidence="12 13">WC8-2</strain>
    </source>
</reference>
<evidence type="ECO:0000256" key="5">
    <source>
        <dbReference type="ARBA" id="ARBA00022723"/>
    </source>
</evidence>
<dbReference type="InterPro" id="IPR020578">
    <property type="entry name" value="Aminotrans_V_PyrdxlP_BS"/>
</dbReference>
<keyword evidence="7" id="KW-0408">Iron</keyword>
<evidence type="ECO:0000256" key="9">
    <source>
        <dbReference type="ARBA" id="ARBA00050776"/>
    </source>
</evidence>
<dbReference type="EC" id="2.8.1.7" evidence="3"/>
<keyword evidence="13" id="KW-1185">Reference proteome</keyword>
<dbReference type="PROSITE" id="PS00595">
    <property type="entry name" value="AA_TRANSFER_CLASS_5"/>
    <property type="match status" value="1"/>
</dbReference>
<dbReference type="EMBL" id="AP025523">
    <property type="protein sequence ID" value="BDE08143.1"/>
    <property type="molecule type" value="Genomic_DNA"/>
</dbReference>
<dbReference type="PANTHER" id="PTHR11601:SF34">
    <property type="entry name" value="CYSTEINE DESULFURASE"/>
    <property type="match status" value="1"/>
</dbReference>
<evidence type="ECO:0000313" key="12">
    <source>
        <dbReference type="EMBL" id="BDE08143.1"/>
    </source>
</evidence>
<keyword evidence="6" id="KW-0663">Pyridoxal phosphate</keyword>
<keyword evidence="5" id="KW-0479">Metal-binding</keyword>
<dbReference type="InterPro" id="IPR015422">
    <property type="entry name" value="PyrdxlP-dep_Trfase_small"/>
</dbReference>
<dbReference type="AlphaFoldDB" id="A0AAN2CBK6"/>
<dbReference type="PANTHER" id="PTHR11601">
    <property type="entry name" value="CYSTEINE DESULFURYLASE FAMILY MEMBER"/>
    <property type="match status" value="1"/>
</dbReference>
<evidence type="ECO:0000256" key="4">
    <source>
        <dbReference type="ARBA" id="ARBA00022679"/>
    </source>
</evidence>
<proteinExistence type="inferred from homology"/>
<evidence type="ECO:0000256" key="7">
    <source>
        <dbReference type="ARBA" id="ARBA00023004"/>
    </source>
</evidence>
<dbReference type="GO" id="GO:0031071">
    <property type="term" value="F:cysteine desulfurase activity"/>
    <property type="evidence" value="ECO:0007669"/>
    <property type="project" value="UniProtKB-EC"/>
</dbReference>
<dbReference type="Gene3D" id="1.10.260.50">
    <property type="match status" value="1"/>
</dbReference>
<dbReference type="InterPro" id="IPR000192">
    <property type="entry name" value="Aminotrans_V_dom"/>
</dbReference>
<comment type="catalytic activity">
    <reaction evidence="9">
        <text>(sulfur carrier)-H + L-cysteine = (sulfur carrier)-SH + L-alanine</text>
        <dbReference type="Rhea" id="RHEA:43892"/>
        <dbReference type="Rhea" id="RHEA-COMP:14737"/>
        <dbReference type="Rhea" id="RHEA-COMP:14739"/>
        <dbReference type="ChEBI" id="CHEBI:29917"/>
        <dbReference type="ChEBI" id="CHEBI:35235"/>
        <dbReference type="ChEBI" id="CHEBI:57972"/>
        <dbReference type="ChEBI" id="CHEBI:64428"/>
        <dbReference type="EC" id="2.8.1.7"/>
    </reaction>
</comment>
<evidence type="ECO:0000256" key="2">
    <source>
        <dbReference type="ARBA" id="ARBA00006490"/>
    </source>
</evidence>
<evidence type="ECO:0000259" key="11">
    <source>
        <dbReference type="Pfam" id="PF00266"/>
    </source>
</evidence>
<evidence type="ECO:0000256" key="1">
    <source>
        <dbReference type="ARBA" id="ARBA00001933"/>
    </source>
</evidence>
<dbReference type="InterPro" id="IPR016454">
    <property type="entry name" value="Cysteine_dSase"/>
</dbReference>
<evidence type="ECO:0000313" key="13">
    <source>
        <dbReference type="Proteomes" id="UP001317532"/>
    </source>
</evidence>
<dbReference type="Pfam" id="PF00266">
    <property type="entry name" value="Aminotran_5"/>
    <property type="match status" value="1"/>
</dbReference>
<dbReference type="Gene3D" id="3.90.1150.10">
    <property type="entry name" value="Aspartate Aminotransferase, domain 1"/>
    <property type="match status" value="1"/>
</dbReference>
<dbReference type="Gene3D" id="3.40.640.10">
    <property type="entry name" value="Type I PLP-dependent aspartate aminotransferase-like (Major domain)"/>
    <property type="match status" value="1"/>
</dbReference>
<dbReference type="Proteomes" id="UP001317532">
    <property type="component" value="Chromosome"/>
</dbReference>
<name>A0AAN2CBK6_UNVUL</name>
<keyword evidence="8" id="KW-0411">Iron-sulfur</keyword>
<dbReference type="RefSeq" id="WP_317995690.1">
    <property type="nucleotide sequence ID" value="NZ_AP025523.1"/>
</dbReference>
<comment type="cofactor">
    <cofactor evidence="1 10">
        <name>pyridoxal 5'-phosphate</name>
        <dbReference type="ChEBI" id="CHEBI:597326"/>
    </cofactor>
</comment>
<dbReference type="InterPro" id="IPR015421">
    <property type="entry name" value="PyrdxlP-dep_Trfase_major"/>
</dbReference>
<dbReference type="KEGG" id="vab:WPS_34190"/>
<evidence type="ECO:0000256" key="10">
    <source>
        <dbReference type="RuleBase" id="RU004504"/>
    </source>
</evidence>
<gene>
    <name evidence="12" type="ORF">WPS_34190</name>
</gene>
<evidence type="ECO:0000256" key="3">
    <source>
        <dbReference type="ARBA" id="ARBA00012239"/>
    </source>
</evidence>
<sequence>MDRVFLDHAATTPMRPEAVEAMLPLLGGSSNPSSLHAEGRAARAALDAAREAVAAVVGAAPREIVFTGGGSESDTLAILGAARATRSRGRHAITAAVEHHAVLHAVDLLEEDGWNVTRLPVDSGGRVDPAAVAAALTPQTALVSIALANNELGTVQPVAEIARLAHAAGALVHTDAVQAPGWLALDVDALGVDLLSLSAHKFSGPKGAGVLYVRRGTPVAPLIVGGGQEHGLRAGTENVAAIAALAAALVLAEAERAVQAPRVASLRDRLETAILASIPGSVVNAASAPRLPTIASLAFAETPGDALLIRLDLEGIAASAGSACAAGSAEPSHVIAAIGLDARFRAGVVRFSLGRETTSTEIDEVIRRLPAIVADVRIPVSV</sequence>
<keyword evidence="4" id="KW-0808">Transferase</keyword>
<organism evidence="12 13">
    <name type="scientific">Vulcanimicrobium alpinum</name>
    <dbReference type="NCBI Taxonomy" id="3016050"/>
    <lineage>
        <taxon>Bacteria</taxon>
        <taxon>Bacillati</taxon>
        <taxon>Vulcanimicrobiota</taxon>
        <taxon>Vulcanimicrobiia</taxon>
        <taxon>Vulcanimicrobiales</taxon>
        <taxon>Vulcanimicrobiaceae</taxon>
        <taxon>Vulcanimicrobium</taxon>
    </lineage>
</organism>
<accession>A0AAN2CBK6</accession>
<dbReference type="GO" id="GO:0051536">
    <property type="term" value="F:iron-sulfur cluster binding"/>
    <property type="evidence" value="ECO:0007669"/>
    <property type="project" value="UniProtKB-KW"/>
</dbReference>
<evidence type="ECO:0000256" key="6">
    <source>
        <dbReference type="ARBA" id="ARBA00022898"/>
    </source>
</evidence>
<comment type="similarity">
    <text evidence="2">Belongs to the class-V pyridoxal-phosphate-dependent aminotransferase family. NifS/IscS subfamily.</text>
</comment>
<dbReference type="InterPro" id="IPR015424">
    <property type="entry name" value="PyrdxlP-dep_Trfase"/>
</dbReference>
<feature type="domain" description="Aminotransferase class V" evidence="11">
    <location>
        <begin position="4"/>
        <end position="364"/>
    </location>
</feature>
<dbReference type="SUPFAM" id="SSF53383">
    <property type="entry name" value="PLP-dependent transferases"/>
    <property type="match status" value="1"/>
</dbReference>
<dbReference type="GO" id="GO:0046872">
    <property type="term" value="F:metal ion binding"/>
    <property type="evidence" value="ECO:0007669"/>
    <property type="project" value="UniProtKB-KW"/>
</dbReference>
<protein>
    <recommendedName>
        <fullName evidence="3">cysteine desulfurase</fullName>
        <ecNumber evidence="3">2.8.1.7</ecNumber>
    </recommendedName>
</protein>